<keyword evidence="3" id="KW-1185">Reference proteome</keyword>
<dbReference type="SUPFAM" id="SSF52540">
    <property type="entry name" value="P-loop containing nucleoside triphosphate hydrolases"/>
    <property type="match status" value="1"/>
</dbReference>
<sequence length="173" mass="19535">MSVNVWQVVGYHNSGKTTFITELLPRLRAAGYQAATIKHHGHDQEFESMTHPETDTGKHWESGADAVVYALTNGFSIVSHHPFALTDIVAFYQLSGRYDVILIEGFKKANYPKILFHRGLEDDHLIRQLDNIQAVVTHGDVRRLKRKTSVPVFSVNDFETLISIILHRLGGKT</sequence>
<dbReference type="InterPro" id="IPR004435">
    <property type="entry name" value="MobB_dom"/>
</dbReference>
<proteinExistence type="predicted"/>
<dbReference type="EMBL" id="JBHTCO010000010">
    <property type="protein sequence ID" value="MFC7393107.1"/>
    <property type="molecule type" value="Genomic_DNA"/>
</dbReference>
<dbReference type="InterPro" id="IPR027417">
    <property type="entry name" value="P-loop_NTPase"/>
</dbReference>
<dbReference type="InterPro" id="IPR052539">
    <property type="entry name" value="MGD_biosynthesis_adapter"/>
</dbReference>
<dbReference type="NCBIfam" id="TIGR00176">
    <property type="entry name" value="mobB"/>
    <property type="match status" value="1"/>
</dbReference>
<evidence type="ECO:0000313" key="3">
    <source>
        <dbReference type="Proteomes" id="UP001596505"/>
    </source>
</evidence>
<dbReference type="Proteomes" id="UP001596505">
    <property type="component" value="Unassembled WGS sequence"/>
</dbReference>
<reference evidence="3" key="1">
    <citation type="journal article" date="2019" name="Int. J. Syst. Evol. Microbiol.">
        <title>The Global Catalogue of Microorganisms (GCM) 10K type strain sequencing project: providing services to taxonomists for standard genome sequencing and annotation.</title>
        <authorList>
            <consortium name="The Broad Institute Genomics Platform"/>
            <consortium name="The Broad Institute Genome Sequencing Center for Infectious Disease"/>
            <person name="Wu L."/>
            <person name="Ma J."/>
        </authorList>
    </citation>
    <scope>NUCLEOTIDE SEQUENCE [LARGE SCALE GENOMIC DNA]</scope>
    <source>
        <strain evidence="3">CGMCC 1.16305</strain>
    </source>
</reference>
<protein>
    <submittedName>
        <fullName evidence="2">Molybdopterin-guanine dinucleotide biosynthesis protein B</fullName>
    </submittedName>
</protein>
<feature type="domain" description="Molybdopterin-guanine dinucleotide biosynthesis protein B (MobB)" evidence="1">
    <location>
        <begin position="6"/>
        <end position="137"/>
    </location>
</feature>
<comment type="caution">
    <text evidence="2">The sequence shown here is derived from an EMBL/GenBank/DDBJ whole genome shotgun (WGS) entry which is preliminary data.</text>
</comment>
<name>A0ABW2PUL2_9BACL</name>
<evidence type="ECO:0000259" key="1">
    <source>
        <dbReference type="Pfam" id="PF03205"/>
    </source>
</evidence>
<dbReference type="Gene3D" id="3.40.50.300">
    <property type="entry name" value="P-loop containing nucleotide triphosphate hydrolases"/>
    <property type="match status" value="1"/>
</dbReference>
<accession>A0ABW2PUL2</accession>
<evidence type="ECO:0000313" key="2">
    <source>
        <dbReference type="EMBL" id="MFC7393107.1"/>
    </source>
</evidence>
<dbReference type="CDD" id="cd03116">
    <property type="entry name" value="MobB"/>
    <property type="match status" value="1"/>
</dbReference>
<dbReference type="Pfam" id="PF03205">
    <property type="entry name" value="MobB"/>
    <property type="match status" value="1"/>
</dbReference>
<dbReference type="PANTHER" id="PTHR40072:SF1">
    <property type="entry name" value="MOLYBDOPTERIN-GUANINE DINUCLEOTIDE BIOSYNTHESIS ADAPTER PROTEIN"/>
    <property type="match status" value="1"/>
</dbReference>
<organism evidence="2 3">
    <name type="scientific">Scopulibacillus cellulosilyticus</name>
    <dbReference type="NCBI Taxonomy" id="2665665"/>
    <lineage>
        <taxon>Bacteria</taxon>
        <taxon>Bacillati</taxon>
        <taxon>Bacillota</taxon>
        <taxon>Bacilli</taxon>
        <taxon>Bacillales</taxon>
        <taxon>Sporolactobacillaceae</taxon>
        <taxon>Scopulibacillus</taxon>
    </lineage>
</organism>
<dbReference type="RefSeq" id="WP_380965557.1">
    <property type="nucleotide sequence ID" value="NZ_JBHTCO010000010.1"/>
</dbReference>
<dbReference type="PANTHER" id="PTHR40072">
    <property type="entry name" value="MOLYBDOPTERIN-GUANINE DINUCLEOTIDE BIOSYNTHESIS ADAPTER PROTEIN-RELATED"/>
    <property type="match status" value="1"/>
</dbReference>
<gene>
    <name evidence="2" type="primary">mobB</name>
    <name evidence="2" type="ORF">ACFQRG_09035</name>
</gene>